<dbReference type="AlphaFoldDB" id="A0A974GY36"/>
<evidence type="ECO:0000313" key="1">
    <source>
        <dbReference type="EMBL" id="OCT55205.1"/>
    </source>
</evidence>
<protein>
    <submittedName>
        <fullName evidence="1">Uncharacterized protein</fullName>
    </submittedName>
</protein>
<proteinExistence type="predicted"/>
<dbReference type="EMBL" id="KV520682">
    <property type="protein sequence ID" value="OCT55205.1"/>
    <property type="molecule type" value="Genomic_DNA"/>
</dbReference>
<reference evidence="1" key="1">
    <citation type="submission" date="2016-05" db="EMBL/GenBank/DDBJ databases">
        <title>WGS assembly of Xenopus laevis.</title>
        <authorList>
            <person name="Session A."/>
            <person name="Uno Y."/>
            <person name="Kwon T."/>
            <person name="Chapman J."/>
            <person name="Toyoda A."/>
            <person name="Takahashi S."/>
            <person name="Fukui A."/>
            <person name="Hikosaka A."/>
            <person name="Putnam N."/>
            <person name="Stites J."/>
            <person name="Van Heeringen S."/>
            <person name="Quigley I."/>
            <person name="Heinz S."/>
            <person name="Hellsten U."/>
            <person name="Lyons J."/>
            <person name="Suzuki A."/>
            <person name="Kondo M."/>
            <person name="Ogino H."/>
            <person name="Ochi H."/>
            <person name="Bogdanovic O."/>
            <person name="Lister R."/>
            <person name="Georgiou G."/>
            <person name="Paranjpe S."/>
            <person name="Van Kruijsbergen I."/>
            <person name="Mozaffari S."/>
            <person name="Shu S."/>
            <person name="Schmutz J."/>
            <person name="Jenkins J."/>
            <person name="Grimwood J."/>
            <person name="Carlson J."/>
            <person name="Mitros T."/>
            <person name="Simakov O."/>
            <person name="Heald R."/>
            <person name="Miller K."/>
            <person name="Haudenschild C."/>
            <person name="Kuroki Y."/>
            <person name="Tanaka T."/>
            <person name="Michiue T."/>
            <person name="Watanabe M."/>
            <person name="Kinoshita T."/>
            <person name="Ohta Y."/>
            <person name="Mawaribuchi S."/>
            <person name="Suzuki Y."/>
            <person name="Haramoto Y."/>
            <person name="Yamamoto T."/>
            <person name="Takagi C."/>
            <person name="Kitzman J."/>
            <person name="Shendure J."/>
            <person name="Nakayama T."/>
            <person name="Izutsu Y."/>
            <person name="Robert J."/>
            <person name="Dichmann D."/>
            <person name="Flajnik M."/>
            <person name="Houston D."/>
            <person name="Marcotte E."/>
            <person name="Wallingford J."/>
            <person name="Ito Y."/>
            <person name="Asashima M."/>
            <person name="Ueno N."/>
            <person name="Matsuda Y."/>
            <person name="Jan Veenstra G."/>
            <person name="Fujiyama A."/>
            <person name="Harland R."/>
            <person name="Taira M."/>
            <person name="Rokhsar D.S."/>
        </authorList>
    </citation>
    <scope>NUCLEOTIDE SEQUENCE</scope>
    <source>
        <strain evidence="1">J</strain>
        <tissue evidence="1">Blood</tissue>
    </source>
</reference>
<gene>
    <name evidence="1" type="ORF">XELAEV_18003871mg</name>
</gene>
<name>A0A974GY36_XENLA</name>
<accession>A0A974GY36</accession>
<dbReference type="Proteomes" id="UP000694892">
    <property type="component" value="Unassembled WGS sequence"/>
</dbReference>
<sequence>MDPIPVAPKKSGADATCILSTRIDSRQASKIFAATVTILQRNGHSLASIFTIWMPFLWSQHTRETQMSNLTCALCTQ</sequence>
<organism evidence="1">
    <name type="scientific">Xenopus laevis</name>
    <name type="common">African clawed frog</name>
    <dbReference type="NCBI Taxonomy" id="8355"/>
    <lineage>
        <taxon>Eukaryota</taxon>
        <taxon>Metazoa</taxon>
        <taxon>Chordata</taxon>
        <taxon>Craniata</taxon>
        <taxon>Vertebrata</taxon>
        <taxon>Euteleostomi</taxon>
        <taxon>Amphibia</taxon>
        <taxon>Batrachia</taxon>
        <taxon>Anura</taxon>
        <taxon>Pipoidea</taxon>
        <taxon>Pipidae</taxon>
        <taxon>Xenopodinae</taxon>
        <taxon>Xenopus</taxon>
        <taxon>Xenopus</taxon>
    </lineage>
</organism>